<dbReference type="GO" id="GO:0000155">
    <property type="term" value="F:phosphorelay sensor kinase activity"/>
    <property type="evidence" value="ECO:0007669"/>
    <property type="project" value="InterPro"/>
</dbReference>
<dbReference type="PROSITE" id="PS50110">
    <property type="entry name" value="RESPONSE_REGULATORY"/>
    <property type="match status" value="1"/>
</dbReference>
<dbReference type="InterPro" id="IPR001789">
    <property type="entry name" value="Sig_transdc_resp-reg_receiver"/>
</dbReference>
<evidence type="ECO:0000256" key="3">
    <source>
        <dbReference type="ARBA" id="ARBA00022553"/>
    </source>
</evidence>
<dbReference type="SMART" id="SM00448">
    <property type="entry name" value="REC"/>
    <property type="match status" value="1"/>
</dbReference>
<feature type="domain" description="PAC" evidence="6">
    <location>
        <begin position="261"/>
        <end position="313"/>
    </location>
</feature>
<dbReference type="SUPFAM" id="SSF52172">
    <property type="entry name" value="CheY-like"/>
    <property type="match status" value="1"/>
</dbReference>
<evidence type="ECO:0000259" key="6">
    <source>
        <dbReference type="PROSITE" id="PS50113"/>
    </source>
</evidence>
<dbReference type="SUPFAM" id="SSF55785">
    <property type="entry name" value="PYP-like sensor domain (PAS domain)"/>
    <property type="match status" value="1"/>
</dbReference>
<dbReference type="PANTHER" id="PTHR43547:SF2">
    <property type="entry name" value="HYBRID SIGNAL TRANSDUCTION HISTIDINE KINASE C"/>
    <property type="match status" value="1"/>
</dbReference>
<dbReference type="InterPro" id="IPR036097">
    <property type="entry name" value="HisK_dim/P_sf"/>
</dbReference>
<dbReference type="InterPro" id="IPR011006">
    <property type="entry name" value="CheY-like_superfamily"/>
</dbReference>
<dbReference type="SUPFAM" id="SSF47384">
    <property type="entry name" value="Homodimeric domain of signal transducing histidine kinase"/>
    <property type="match status" value="1"/>
</dbReference>
<dbReference type="KEGG" id="slut:H9L13_03680"/>
<reference evidence="7 8" key="1">
    <citation type="submission" date="2020-08" db="EMBL/GenBank/DDBJ databases">
        <title>Genome sequence of Sphingomonas lutea KCTC 23642T.</title>
        <authorList>
            <person name="Hyun D.-W."/>
            <person name="Bae J.-W."/>
        </authorList>
    </citation>
    <scope>NUCLEOTIDE SEQUENCE [LARGE SCALE GENOMIC DNA]</scope>
    <source>
        <strain evidence="7 8">KCTC 23642</strain>
    </source>
</reference>
<keyword evidence="8" id="KW-1185">Reference proteome</keyword>
<dbReference type="SMART" id="SM00388">
    <property type="entry name" value="HisKA"/>
    <property type="match status" value="1"/>
</dbReference>
<name>A0A7G9SJJ6_9SPHN</name>
<dbReference type="Pfam" id="PF00072">
    <property type="entry name" value="Response_reg"/>
    <property type="match status" value="1"/>
</dbReference>
<dbReference type="InterPro" id="IPR003661">
    <property type="entry name" value="HisK_dim/P_dom"/>
</dbReference>
<dbReference type="Gene3D" id="1.10.287.130">
    <property type="match status" value="1"/>
</dbReference>
<keyword evidence="3 4" id="KW-0597">Phosphoprotein</keyword>
<dbReference type="InterPro" id="IPR000700">
    <property type="entry name" value="PAS-assoc_C"/>
</dbReference>
<dbReference type="SMART" id="SM00086">
    <property type="entry name" value="PAC"/>
    <property type="match status" value="1"/>
</dbReference>
<organism evidence="7 8">
    <name type="scientific">Sphingomonas lutea</name>
    <dbReference type="NCBI Taxonomy" id="1045317"/>
    <lineage>
        <taxon>Bacteria</taxon>
        <taxon>Pseudomonadati</taxon>
        <taxon>Pseudomonadota</taxon>
        <taxon>Alphaproteobacteria</taxon>
        <taxon>Sphingomonadales</taxon>
        <taxon>Sphingomonadaceae</taxon>
        <taxon>Sphingomonas</taxon>
    </lineage>
</organism>
<evidence type="ECO:0000313" key="8">
    <source>
        <dbReference type="Proteomes" id="UP000515971"/>
    </source>
</evidence>
<dbReference type="PROSITE" id="PS50113">
    <property type="entry name" value="PAC"/>
    <property type="match status" value="1"/>
</dbReference>
<comment type="catalytic activity">
    <reaction evidence="1">
        <text>ATP + protein L-histidine = ADP + protein N-phospho-L-histidine.</text>
        <dbReference type="EC" id="2.7.13.3"/>
    </reaction>
</comment>
<dbReference type="AlphaFoldDB" id="A0A7G9SJJ6"/>
<dbReference type="Pfam" id="PF00512">
    <property type="entry name" value="HisKA"/>
    <property type="match status" value="1"/>
</dbReference>
<dbReference type="RefSeq" id="WP_187539141.1">
    <property type="nucleotide sequence ID" value="NZ_CP060718.1"/>
</dbReference>
<dbReference type="EMBL" id="CP060718">
    <property type="protein sequence ID" value="QNN68021.1"/>
    <property type="molecule type" value="Genomic_DNA"/>
</dbReference>
<accession>A0A7G9SJJ6</accession>
<feature type="modified residue" description="4-aspartylphosphate" evidence="4">
    <location>
        <position position="76"/>
    </location>
</feature>
<evidence type="ECO:0000256" key="1">
    <source>
        <dbReference type="ARBA" id="ARBA00000085"/>
    </source>
</evidence>
<dbReference type="Proteomes" id="UP000515971">
    <property type="component" value="Chromosome"/>
</dbReference>
<protein>
    <recommendedName>
        <fullName evidence="2">histidine kinase</fullName>
        <ecNumber evidence="2">2.7.13.3</ecNumber>
    </recommendedName>
</protein>
<dbReference type="CDD" id="cd00082">
    <property type="entry name" value="HisKA"/>
    <property type="match status" value="1"/>
</dbReference>
<gene>
    <name evidence="7" type="ORF">H9L13_03680</name>
</gene>
<evidence type="ECO:0000313" key="7">
    <source>
        <dbReference type="EMBL" id="QNN68021.1"/>
    </source>
</evidence>
<dbReference type="Gene3D" id="3.30.450.20">
    <property type="entry name" value="PAS domain"/>
    <property type="match status" value="1"/>
</dbReference>
<dbReference type="InterPro" id="IPR013655">
    <property type="entry name" value="PAS_fold_3"/>
</dbReference>
<dbReference type="CDD" id="cd00130">
    <property type="entry name" value="PAS"/>
    <property type="match status" value="1"/>
</dbReference>
<evidence type="ECO:0000256" key="4">
    <source>
        <dbReference type="PROSITE-ProRule" id="PRU00169"/>
    </source>
</evidence>
<dbReference type="InterPro" id="IPR001610">
    <property type="entry name" value="PAC"/>
</dbReference>
<evidence type="ECO:0000259" key="5">
    <source>
        <dbReference type="PROSITE" id="PS50110"/>
    </source>
</evidence>
<dbReference type="Pfam" id="PF08447">
    <property type="entry name" value="PAS_3"/>
    <property type="match status" value="1"/>
</dbReference>
<dbReference type="InterPro" id="IPR000014">
    <property type="entry name" value="PAS"/>
</dbReference>
<evidence type="ECO:0000256" key="2">
    <source>
        <dbReference type="ARBA" id="ARBA00012438"/>
    </source>
</evidence>
<dbReference type="PANTHER" id="PTHR43547">
    <property type="entry name" value="TWO-COMPONENT HISTIDINE KINASE"/>
    <property type="match status" value="1"/>
</dbReference>
<sequence>MTRSTAEIPVALRAERDHAAPAEVERPRVLLVDDDDRNLLAVATVLEDLGEVVTARSGDEALRHLLKGEFAVILLDVYMPGMDGYEAAQIIRSREQSKRIPIVFLSAVNKEAEHLMRGYEMGAVDYVFKPVDPIILRSKVAVFVDLFAKTKEIERKASQEQALLDVALKANAERLKAEQDLRRAEQRQAVIIQSLPIILYLEPLGCKPRCPRFVSGDLHALTGFNFSDVVERPELWHERLHRDEKKRVLAALDERDQTGRLSVEYRWKCADGTYRHFHDQAVLLKDPQGNPIEYAGTLTDVTDRRLLESQLVQAQKMDAIGKLTGGIAHDFNNLLAAVIGGIGLIERRAKLTEEDQRILTMTKRAADQGSELVRRLLAFARRQQLEPAPIDIAALHDGVNDLLSHTLGVWWSFNGRLPPMSGPPLPIGRSWNSR</sequence>
<dbReference type="Gene3D" id="3.40.50.2300">
    <property type="match status" value="1"/>
</dbReference>
<dbReference type="EC" id="2.7.13.3" evidence="2"/>
<feature type="domain" description="Response regulatory" evidence="5">
    <location>
        <begin position="28"/>
        <end position="144"/>
    </location>
</feature>
<dbReference type="InterPro" id="IPR035965">
    <property type="entry name" value="PAS-like_dom_sf"/>
</dbReference>
<proteinExistence type="predicted"/>